<evidence type="ECO:0000256" key="3">
    <source>
        <dbReference type="ARBA" id="ARBA00023125"/>
    </source>
</evidence>
<keyword evidence="2" id="KW-0805">Transcription regulation</keyword>
<feature type="domain" description="Response regulatory" evidence="7">
    <location>
        <begin position="3"/>
        <end position="116"/>
    </location>
</feature>
<feature type="modified residue" description="4-aspartylphosphate" evidence="5">
    <location>
        <position position="52"/>
    </location>
</feature>
<keyword evidence="10" id="KW-1185">Reference proteome</keyword>
<feature type="DNA-binding region" description="OmpR/PhoB-type" evidence="6">
    <location>
        <begin position="125"/>
        <end position="224"/>
    </location>
</feature>
<dbReference type="CDD" id="cd00383">
    <property type="entry name" value="trans_reg_C"/>
    <property type="match status" value="1"/>
</dbReference>
<sequence length="227" mass="24654">MAQVLLVEDDAAIRSALTRALRDHGHGVASVGSGLPALSAAVENRPDVVLLDLGLPDVDGADVLSMLRAVSDIPVIVATARDEESEMVRLLELGADDYVIKPFTALQLNARIRAVLRRSGRTEEDPVITVGGLRIDTRSYEVQVDGRPVELARKEFELLVALARRAGEVVSKRDLLAEVWQLAWGGSDRTVDVHLSWLRRKLGETAAAPHYLYSVRGVGVRLATPPT</sequence>
<evidence type="ECO:0000256" key="4">
    <source>
        <dbReference type="ARBA" id="ARBA00023163"/>
    </source>
</evidence>
<dbReference type="Gene3D" id="6.10.250.690">
    <property type="match status" value="1"/>
</dbReference>
<dbReference type="RefSeq" id="WP_269442098.1">
    <property type="nucleotide sequence ID" value="NZ_CP097463.1"/>
</dbReference>
<dbReference type="InterPro" id="IPR039420">
    <property type="entry name" value="WalR-like"/>
</dbReference>
<keyword evidence="3 6" id="KW-0238">DNA-binding</keyword>
<organism evidence="9 10">
    <name type="scientific">Jatrophihabitans cynanchi</name>
    <dbReference type="NCBI Taxonomy" id="2944128"/>
    <lineage>
        <taxon>Bacteria</taxon>
        <taxon>Bacillati</taxon>
        <taxon>Actinomycetota</taxon>
        <taxon>Actinomycetes</taxon>
        <taxon>Jatrophihabitantales</taxon>
        <taxon>Jatrophihabitantaceae</taxon>
        <taxon>Jatrophihabitans</taxon>
    </lineage>
</organism>
<dbReference type="SMART" id="SM00862">
    <property type="entry name" value="Trans_reg_C"/>
    <property type="match status" value="1"/>
</dbReference>
<evidence type="ECO:0000256" key="2">
    <source>
        <dbReference type="ARBA" id="ARBA00023015"/>
    </source>
</evidence>
<accession>A0ABY7JU74</accession>
<dbReference type="PROSITE" id="PS51755">
    <property type="entry name" value="OMPR_PHOB"/>
    <property type="match status" value="1"/>
</dbReference>
<dbReference type="Gene3D" id="1.10.10.10">
    <property type="entry name" value="Winged helix-like DNA-binding domain superfamily/Winged helix DNA-binding domain"/>
    <property type="match status" value="1"/>
</dbReference>
<evidence type="ECO:0000313" key="9">
    <source>
        <dbReference type="EMBL" id="WAX55580.1"/>
    </source>
</evidence>
<dbReference type="Pfam" id="PF00486">
    <property type="entry name" value="Trans_reg_C"/>
    <property type="match status" value="1"/>
</dbReference>
<feature type="domain" description="OmpR/PhoB-type" evidence="8">
    <location>
        <begin position="125"/>
        <end position="224"/>
    </location>
</feature>
<dbReference type="InterPro" id="IPR011006">
    <property type="entry name" value="CheY-like_superfamily"/>
</dbReference>
<dbReference type="PANTHER" id="PTHR48111:SF4">
    <property type="entry name" value="DNA-BINDING DUAL TRANSCRIPTIONAL REGULATOR OMPR"/>
    <property type="match status" value="1"/>
</dbReference>
<keyword evidence="1 5" id="KW-0597">Phosphoprotein</keyword>
<dbReference type="PANTHER" id="PTHR48111">
    <property type="entry name" value="REGULATOR OF RPOS"/>
    <property type="match status" value="1"/>
</dbReference>
<dbReference type="PROSITE" id="PS50110">
    <property type="entry name" value="RESPONSE_REGULATORY"/>
    <property type="match status" value="1"/>
</dbReference>
<dbReference type="Pfam" id="PF00072">
    <property type="entry name" value="Response_reg"/>
    <property type="match status" value="1"/>
</dbReference>
<dbReference type="Gene3D" id="3.40.50.2300">
    <property type="match status" value="1"/>
</dbReference>
<dbReference type="InterPro" id="IPR001789">
    <property type="entry name" value="Sig_transdc_resp-reg_receiver"/>
</dbReference>
<keyword evidence="4" id="KW-0804">Transcription</keyword>
<name>A0ABY7JU74_9ACTN</name>
<evidence type="ECO:0000256" key="1">
    <source>
        <dbReference type="ARBA" id="ARBA00022553"/>
    </source>
</evidence>
<gene>
    <name evidence="9" type="ORF">M6B22_13635</name>
</gene>
<evidence type="ECO:0000256" key="5">
    <source>
        <dbReference type="PROSITE-ProRule" id="PRU00169"/>
    </source>
</evidence>
<dbReference type="Proteomes" id="UP001164693">
    <property type="component" value="Chromosome"/>
</dbReference>
<dbReference type="SUPFAM" id="SSF52172">
    <property type="entry name" value="CheY-like"/>
    <property type="match status" value="1"/>
</dbReference>
<reference evidence="9" key="1">
    <citation type="submission" date="2022-05" db="EMBL/GenBank/DDBJ databases">
        <title>Jatrophihabitans sp. SB3-54 whole genome sequence.</title>
        <authorList>
            <person name="Suh M.K."/>
            <person name="Eom M.K."/>
            <person name="Kim J.S."/>
            <person name="Kim H.S."/>
            <person name="Do H.E."/>
            <person name="Shin Y.K."/>
            <person name="Lee J.-S."/>
        </authorList>
    </citation>
    <scope>NUCLEOTIDE SEQUENCE</scope>
    <source>
        <strain evidence="9">SB3-54</strain>
    </source>
</reference>
<proteinExistence type="predicted"/>
<dbReference type="InterPro" id="IPR001867">
    <property type="entry name" value="OmpR/PhoB-type_DNA-bd"/>
</dbReference>
<protein>
    <submittedName>
        <fullName evidence="9">Response regulator transcription factor</fullName>
    </submittedName>
</protein>
<evidence type="ECO:0000259" key="7">
    <source>
        <dbReference type="PROSITE" id="PS50110"/>
    </source>
</evidence>
<dbReference type="SMART" id="SM00448">
    <property type="entry name" value="REC"/>
    <property type="match status" value="1"/>
</dbReference>
<dbReference type="InterPro" id="IPR036388">
    <property type="entry name" value="WH-like_DNA-bd_sf"/>
</dbReference>
<evidence type="ECO:0000256" key="6">
    <source>
        <dbReference type="PROSITE-ProRule" id="PRU01091"/>
    </source>
</evidence>
<dbReference type="EMBL" id="CP097463">
    <property type="protein sequence ID" value="WAX55580.1"/>
    <property type="molecule type" value="Genomic_DNA"/>
</dbReference>
<evidence type="ECO:0000259" key="8">
    <source>
        <dbReference type="PROSITE" id="PS51755"/>
    </source>
</evidence>
<evidence type="ECO:0000313" key="10">
    <source>
        <dbReference type="Proteomes" id="UP001164693"/>
    </source>
</evidence>